<reference evidence="1 2" key="1">
    <citation type="submission" date="2018-03" db="EMBL/GenBank/DDBJ databases">
        <title>Genomic Encyclopedia of Archaeal and Bacterial Type Strains, Phase II (KMG-II): from individual species to whole genera.</title>
        <authorList>
            <person name="Goeker M."/>
        </authorList>
    </citation>
    <scope>NUCLEOTIDE SEQUENCE [LARGE SCALE GENOMIC DNA]</scope>
    <source>
        <strain evidence="1 2">DSM 29318</strain>
    </source>
</reference>
<name>A0A2T0X1D3_9RHOB</name>
<protein>
    <recommendedName>
        <fullName evidence="3">Lipoprotein</fullName>
    </recommendedName>
</protein>
<sequence>MTHPKLRRAVPLAAIALALIVAGCGLANFPIPTR</sequence>
<dbReference type="PROSITE" id="PS51257">
    <property type="entry name" value="PROKAR_LIPOPROTEIN"/>
    <property type="match status" value="1"/>
</dbReference>
<dbReference type="Proteomes" id="UP000238801">
    <property type="component" value="Unassembled WGS sequence"/>
</dbReference>
<gene>
    <name evidence="1" type="ORF">BCF33_1610</name>
</gene>
<evidence type="ECO:0008006" key="3">
    <source>
        <dbReference type="Google" id="ProtNLM"/>
    </source>
</evidence>
<evidence type="ECO:0000313" key="1">
    <source>
        <dbReference type="EMBL" id="PRY92756.1"/>
    </source>
</evidence>
<keyword evidence="2" id="KW-1185">Reference proteome</keyword>
<comment type="caution">
    <text evidence="1">The sequence shown here is derived from an EMBL/GenBank/DDBJ whole genome shotgun (WGS) entry which is preliminary data.</text>
</comment>
<dbReference type="EMBL" id="PVTT01000002">
    <property type="protein sequence ID" value="PRY92756.1"/>
    <property type="molecule type" value="Genomic_DNA"/>
</dbReference>
<dbReference type="AlphaFoldDB" id="A0A2T0X1D3"/>
<proteinExistence type="predicted"/>
<accession>A0A2T0X1D3</accession>
<evidence type="ECO:0000313" key="2">
    <source>
        <dbReference type="Proteomes" id="UP000238801"/>
    </source>
</evidence>
<organism evidence="1 2">
    <name type="scientific">Hasllibacter halocynthiae</name>
    <dbReference type="NCBI Taxonomy" id="595589"/>
    <lineage>
        <taxon>Bacteria</taxon>
        <taxon>Pseudomonadati</taxon>
        <taxon>Pseudomonadota</taxon>
        <taxon>Alphaproteobacteria</taxon>
        <taxon>Rhodobacterales</taxon>
        <taxon>Roseobacteraceae</taxon>
        <taxon>Hasllibacter</taxon>
    </lineage>
</organism>